<reference evidence="8" key="3">
    <citation type="submission" date="2025-09" db="UniProtKB">
        <authorList>
            <consortium name="Ensembl"/>
        </authorList>
    </citation>
    <scope>IDENTIFICATION</scope>
</reference>
<dbReference type="Pfam" id="PF11704">
    <property type="entry name" value="Folliculin"/>
    <property type="match status" value="1"/>
</dbReference>
<feature type="compositionally biased region" description="Polar residues" evidence="6">
    <location>
        <begin position="523"/>
        <end position="536"/>
    </location>
</feature>
<reference evidence="8" key="1">
    <citation type="submission" date="2020-06" db="EMBL/GenBank/DDBJ databases">
        <authorList>
            <consortium name="Wellcome Sanger Institute Data Sharing"/>
        </authorList>
    </citation>
    <scope>NUCLEOTIDE SEQUENCE [LARGE SCALE GENOMIC DNA]</scope>
</reference>
<dbReference type="OrthoDB" id="2289278at2759"/>
<evidence type="ECO:0000256" key="1">
    <source>
        <dbReference type="ARBA" id="ARBA00004496"/>
    </source>
</evidence>
<feature type="region of interest" description="Disordered" evidence="6">
    <location>
        <begin position="653"/>
        <end position="682"/>
    </location>
</feature>
<dbReference type="GO" id="GO:0032045">
    <property type="term" value="C:guanyl-nucleotide exchange factor complex"/>
    <property type="evidence" value="ECO:0007669"/>
    <property type="project" value="TreeGrafter"/>
</dbReference>
<comment type="similarity">
    <text evidence="5">Belongs to the SMCR8 family.</text>
</comment>
<evidence type="ECO:0000256" key="4">
    <source>
        <dbReference type="ARBA" id="ARBA00023006"/>
    </source>
</evidence>
<keyword evidence="3" id="KW-0344">Guanine-nucleotide releasing factor</keyword>
<keyword evidence="2" id="KW-0963">Cytoplasm</keyword>
<gene>
    <name evidence="8" type="primary">smcr8b</name>
</gene>
<keyword evidence="4" id="KW-0072">Autophagy</keyword>
<dbReference type="GO" id="GO:0006914">
    <property type="term" value="P:autophagy"/>
    <property type="evidence" value="ECO:0007669"/>
    <property type="project" value="UniProtKB-KW"/>
</dbReference>
<keyword evidence="9" id="KW-1185">Reference proteome</keyword>
<evidence type="ECO:0000259" key="7">
    <source>
        <dbReference type="PROSITE" id="PS51834"/>
    </source>
</evidence>
<dbReference type="Ensembl" id="ENSGWIT00000003927.1">
    <property type="protein sequence ID" value="ENSGWIP00000003639.1"/>
    <property type="gene ID" value="ENSGWIG00000001975.1"/>
</dbReference>
<evidence type="ECO:0000313" key="8">
    <source>
        <dbReference type="Ensembl" id="ENSGWIP00000003639.1"/>
    </source>
</evidence>
<comment type="subcellular location">
    <subcellularLocation>
        <location evidence="1">Cytoplasm</location>
    </subcellularLocation>
</comment>
<evidence type="ECO:0000313" key="9">
    <source>
        <dbReference type="Proteomes" id="UP000694680"/>
    </source>
</evidence>
<organism evidence="8 9">
    <name type="scientific">Gouania willdenowi</name>
    <name type="common">Blunt-snouted clingfish</name>
    <name type="synonym">Lepadogaster willdenowi</name>
    <dbReference type="NCBI Taxonomy" id="441366"/>
    <lineage>
        <taxon>Eukaryota</taxon>
        <taxon>Metazoa</taxon>
        <taxon>Chordata</taxon>
        <taxon>Craniata</taxon>
        <taxon>Vertebrata</taxon>
        <taxon>Euteleostomi</taxon>
        <taxon>Actinopterygii</taxon>
        <taxon>Neopterygii</taxon>
        <taxon>Teleostei</taxon>
        <taxon>Neoteleostei</taxon>
        <taxon>Acanthomorphata</taxon>
        <taxon>Ovalentaria</taxon>
        <taxon>Blenniimorphae</taxon>
        <taxon>Blenniiformes</taxon>
        <taxon>Gobiesocoidei</taxon>
        <taxon>Gobiesocidae</taxon>
        <taxon>Gobiesocinae</taxon>
        <taxon>Gouania</taxon>
    </lineage>
</organism>
<dbReference type="InterPro" id="IPR037520">
    <property type="entry name" value="Folliculin/SMCR8_longin"/>
</dbReference>
<feature type="compositionally biased region" description="Polar residues" evidence="6">
    <location>
        <begin position="656"/>
        <end position="678"/>
    </location>
</feature>
<dbReference type="PANTHER" id="PTHR31334:SF1">
    <property type="entry name" value="GUANINE NUCLEOTIDE EXCHANGE PROTEIN SMCR8"/>
    <property type="match status" value="1"/>
</dbReference>
<dbReference type="GeneID" id="114463057"/>
<proteinExistence type="inferred from homology"/>
<dbReference type="InterPro" id="IPR037521">
    <property type="entry name" value="FLCN/SMCR8_DENN"/>
</dbReference>
<dbReference type="Proteomes" id="UP000694680">
    <property type="component" value="Chromosome 1"/>
</dbReference>
<dbReference type="PROSITE" id="PS51834">
    <property type="entry name" value="DENN_FLCN_SMCR8"/>
    <property type="match status" value="1"/>
</dbReference>
<evidence type="ECO:0000256" key="2">
    <source>
        <dbReference type="ARBA" id="ARBA00022490"/>
    </source>
</evidence>
<reference evidence="8" key="2">
    <citation type="submission" date="2025-08" db="UniProtKB">
        <authorList>
            <consortium name="Ensembl"/>
        </authorList>
    </citation>
    <scope>IDENTIFICATION</scope>
</reference>
<dbReference type="AlphaFoldDB" id="A0A8C5D8U0"/>
<protein>
    <submittedName>
        <fullName evidence="8">Guanine nucleotide exchange protein smcr8a-like</fullName>
    </submittedName>
</protein>
<evidence type="ECO:0000256" key="6">
    <source>
        <dbReference type="SAM" id="MobiDB-lite"/>
    </source>
</evidence>
<dbReference type="GO" id="GO:0005085">
    <property type="term" value="F:guanyl-nucleotide exchange factor activity"/>
    <property type="evidence" value="ECO:0007669"/>
    <property type="project" value="UniProtKB-KW"/>
</dbReference>
<accession>A0A8C5D8U0</accession>
<evidence type="ECO:0000256" key="5">
    <source>
        <dbReference type="ARBA" id="ARBA00038137"/>
    </source>
</evidence>
<dbReference type="GO" id="GO:0005096">
    <property type="term" value="F:GTPase activator activity"/>
    <property type="evidence" value="ECO:0007669"/>
    <property type="project" value="InterPro"/>
</dbReference>
<dbReference type="RefSeq" id="XP_028302111.1">
    <property type="nucleotide sequence ID" value="XM_028446310.1"/>
</dbReference>
<sequence length="915" mass="102445">MIGSPDLLAFTGTEGFEEAEDEHLARRLPEELSVPLQRPGQPWSCSARFHRDFILVAEFCEQVGPKPVLTIPDDHSVIGSFDINHFSVRIMSVDYQASGPGHTPPSSHGPQLNFNEDSKVILGDSADDAFAYVQHVTLYDLEARGMVRPFCMAYVCSDQAKLMENFLELSTSFSQASDSLKTGNRQAFSMELQNKLQELESKRLLLLQNKELQESMCQITDVDDRSEELEAVEHSIFNHSDLLRQVTSYPNRKLNQPDFLPYDPAEALTDPISLIGPEPYLSSSIHTSSSSRSEHHLKSLHELCNTYFLSLMKKRLSDTERRLRGDRSILRTSRVIQSISRKLELTNFLFELWSPDDMEEEERGCVEVDTRLGSKQDTEASHSQTPALEFFFSCVEEIPIKLEPVEGRTATPEPNAETGSVSSGDSIEVLGTEKSYRTQHIIARSDSREMLGVMTDTCVKRPLVDAGVKRVRAYARRANSEDSIEVLSTTESIFPEDLKAITEEEAEQPLSTALDSEEEQLHTLGNSDLKQRNPSAADSLCEEENIEPVKEEEDEGLFHQEEVLKQSVSSTAGEEESTVLMEMNKVYKDNITETMLKPLHAEEAVKSTASSELHQRLRSLPDLLMTFSPRLTLTESDHSAPPQPPLRLHSIDESSDCTSFTNSSDPSSLSLNTCSSPHSARRRRRRAALTALRFIKQNSFSQHALFCLLSGRPLVVIGGEKMSVRKLVDALSLFLPNPGPDRSAVMPFLATPLQLTDLITWRLMGIHRSQSSSSSSIVLSLTRYSRYLALLDLDQQTLCCPSYSGSLISKLVPPQSAISRGITYLLHLESCLTALANHVLLYTFNPALRRLNTNTVTSSGEDEPQCVRNVCSSESDWRVMHFLSDLIKERHVGRGPAVLRFSYSPVHQHRNTNPT</sequence>
<feature type="region of interest" description="Disordered" evidence="6">
    <location>
        <begin position="405"/>
        <end position="427"/>
    </location>
</feature>
<name>A0A8C5D8U0_GOUWI</name>
<evidence type="ECO:0000256" key="3">
    <source>
        <dbReference type="ARBA" id="ARBA00022658"/>
    </source>
</evidence>
<dbReference type="PANTHER" id="PTHR31334">
    <property type="entry name" value="SMITH-MAGENIS SYNDROME REGION GENE 8 PROTEIN"/>
    <property type="match status" value="1"/>
</dbReference>
<feature type="region of interest" description="Disordered" evidence="6">
    <location>
        <begin position="505"/>
        <end position="540"/>
    </location>
</feature>
<feature type="domain" description="UDENN FLCN/SMCR8-type" evidence="7">
    <location>
        <begin position="44"/>
        <end position="888"/>
    </location>
</feature>
<dbReference type="GO" id="GO:0005737">
    <property type="term" value="C:cytoplasm"/>
    <property type="evidence" value="ECO:0007669"/>
    <property type="project" value="UniProtKB-SubCell"/>
</dbReference>
<dbReference type="CTD" id="407723"/>